<dbReference type="Pfam" id="PF03707">
    <property type="entry name" value="MHYT"/>
    <property type="match status" value="3"/>
</dbReference>
<dbReference type="NCBIfam" id="TIGR00254">
    <property type="entry name" value="GGDEF"/>
    <property type="match status" value="1"/>
</dbReference>
<feature type="transmembrane region" description="Helical" evidence="1">
    <location>
        <begin position="41"/>
        <end position="66"/>
    </location>
</feature>
<feature type="domain" description="GGDEF" evidence="3">
    <location>
        <begin position="289"/>
        <end position="421"/>
    </location>
</feature>
<keyword evidence="1" id="KW-0812">Transmembrane</keyword>
<dbReference type="Pfam" id="PF00990">
    <property type="entry name" value="GGDEF"/>
    <property type="match status" value="1"/>
</dbReference>
<feature type="transmembrane region" description="Helical" evidence="1">
    <location>
        <begin position="78"/>
        <end position="97"/>
    </location>
</feature>
<evidence type="ECO:0000256" key="1">
    <source>
        <dbReference type="PROSITE-ProRule" id="PRU00244"/>
    </source>
</evidence>
<keyword evidence="6" id="KW-1185">Reference proteome</keyword>
<dbReference type="SUPFAM" id="SSF141868">
    <property type="entry name" value="EAL domain-like"/>
    <property type="match status" value="1"/>
</dbReference>
<dbReference type="PANTHER" id="PTHR44757">
    <property type="entry name" value="DIGUANYLATE CYCLASE DGCP"/>
    <property type="match status" value="1"/>
</dbReference>
<comment type="caution">
    <text evidence="5">The sequence shown here is derived from an EMBL/GenBank/DDBJ whole genome shotgun (WGS) entry which is preliminary data.</text>
</comment>
<evidence type="ECO:0000259" key="3">
    <source>
        <dbReference type="PROSITE" id="PS50887"/>
    </source>
</evidence>
<accession>A0ABQ1IRX3</accession>
<dbReference type="InterPro" id="IPR000160">
    <property type="entry name" value="GGDEF_dom"/>
</dbReference>
<dbReference type="Pfam" id="PF00563">
    <property type="entry name" value="EAL"/>
    <property type="match status" value="1"/>
</dbReference>
<keyword evidence="1" id="KW-1133">Transmembrane helix</keyword>
<feature type="transmembrane region" description="Helical" evidence="1">
    <location>
        <begin position="215"/>
        <end position="237"/>
    </location>
</feature>
<dbReference type="InterPro" id="IPR005330">
    <property type="entry name" value="MHYT_dom"/>
</dbReference>
<proteinExistence type="predicted"/>
<dbReference type="InterPro" id="IPR029787">
    <property type="entry name" value="Nucleotide_cyclase"/>
</dbReference>
<dbReference type="Gene3D" id="3.30.70.270">
    <property type="match status" value="1"/>
</dbReference>
<dbReference type="Proteomes" id="UP000646152">
    <property type="component" value="Unassembled WGS sequence"/>
</dbReference>
<dbReference type="SUPFAM" id="SSF55073">
    <property type="entry name" value="Nucleotide cyclase"/>
    <property type="match status" value="1"/>
</dbReference>
<dbReference type="InterPro" id="IPR052155">
    <property type="entry name" value="Biofilm_reg_signaling"/>
</dbReference>
<dbReference type="SMART" id="SM00267">
    <property type="entry name" value="GGDEF"/>
    <property type="match status" value="1"/>
</dbReference>
<reference evidence="6" key="1">
    <citation type="journal article" date="2019" name="Int. J. Syst. Evol. Microbiol.">
        <title>The Global Catalogue of Microorganisms (GCM) 10K type strain sequencing project: providing services to taxonomists for standard genome sequencing and annotation.</title>
        <authorList>
            <consortium name="The Broad Institute Genomics Platform"/>
            <consortium name="The Broad Institute Genome Sequencing Center for Infectious Disease"/>
            <person name="Wu L."/>
            <person name="Ma J."/>
        </authorList>
    </citation>
    <scope>NUCLEOTIDE SEQUENCE [LARGE SCALE GENOMIC DNA]</scope>
    <source>
        <strain evidence="6">CGMCC 1.15923</strain>
    </source>
</reference>
<dbReference type="SMART" id="SM00052">
    <property type="entry name" value="EAL"/>
    <property type="match status" value="1"/>
</dbReference>
<name>A0ABQ1IRX3_9GAMM</name>
<dbReference type="InterPro" id="IPR043128">
    <property type="entry name" value="Rev_trsase/Diguanyl_cyclase"/>
</dbReference>
<organism evidence="5 6">
    <name type="scientific">Oceanisphaera marina</name>
    <dbReference type="NCBI Taxonomy" id="2017550"/>
    <lineage>
        <taxon>Bacteria</taxon>
        <taxon>Pseudomonadati</taxon>
        <taxon>Pseudomonadota</taxon>
        <taxon>Gammaproteobacteria</taxon>
        <taxon>Aeromonadales</taxon>
        <taxon>Aeromonadaceae</taxon>
        <taxon>Oceanisphaera</taxon>
    </lineage>
</organism>
<feature type="domain" description="MHYT" evidence="4">
    <location>
        <begin position="6"/>
        <end position="199"/>
    </location>
</feature>
<dbReference type="PROSITE" id="PS50887">
    <property type="entry name" value="GGDEF"/>
    <property type="match status" value="1"/>
</dbReference>
<dbReference type="RefSeq" id="WP_188630362.1">
    <property type="nucleotide sequence ID" value="NZ_BMKE01000021.1"/>
</dbReference>
<feature type="transmembrane region" description="Helical" evidence="1">
    <location>
        <begin position="135"/>
        <end position="160"/>
    </location>
</feature>
<dbReference type="PROSITE" id="PS50883">
    <property type="entry name" value="EAL"/>
    <property type="match status" value="1"/>
</dbReference>
<feature type="transmembrane region" description="Helical" evidence="1">
    <location>
        <begin position="172"/>
        <end position="195"/>
    </location>
</feature>
<dbReference type="PANTHER" id="PTHR44757:SF2">
    <property type="entry name" value="BIOFILM ARCHITECTURE MAINTENANCE PROTEIN MBAA"/>
    <property type="match status" value="1"/>
</dbReference>
<dbReference type="CDD" id="cd01948">
    <property type="entry name" value="EAL"/>
    <property type="match status" value="1"/>
</dbReference>
<feature type="transmembrane region" description="Helical" evidence="1">
    <location>
        <begin position="6"/>
        <end position="29"/>
    </location>
</feature>
<evidence type="ECO:0000313" key="6">
    <source>
        <dbReference type="Proteomes" id="UP000646152"/>
    </source>
</evidence>
<dbReference type="CDD" id="cd01949">
    <property type="entry name" value="GGDEF"/>
    <property type="match status" value="1"/>
</dbReference>
<gene>
    <name evidence="5" type="ORF">GCM10011502_23890</name>
</gene>
<feature type="domain" description="EAL" evidence="2">
    <location>
        <begin position="430"/>
        <end position="684"/>
    </location>
</feature>
<sequence length="693" mass="76031">MLSSSYNQILVICSVIVAILASYTALNMASRVSSTSGRSALLWLIGGSFAMGFGIWSMHFIGMLAFRLPISLGYDVPLTLVSLLIAIVSSALALYLVCQETLPWSRLVSGGGLMGLGIASMHYTGMEAMLMTPRIIYVPWVFVLSIVIAILASIAALWLAFRLRKDSTRTPFTRMGAALVMGCAIVGMHYTGMAASKFPLNSFCSAANSGIDTKWLAILVIIVSLAVFAIALIISMLDVRTDRLANSLDKANNELLELALHDNLTRLPNRMLLGDRLEQSIHRAERKQGEFAVLFMDLDGFKAVNDMYGHHIGDLLLKEVARCLQKISREQDTAARLGGDEFVLLMEPDSPENSALLAQRLIDVIAQPFHISNISLHISASIGIAIYPHDGKTEHELMVNADAAMYHAKKQGRNGYRFFEHAMNADVHQQMQLQQDLRKAIHNNELVLYYQPKLVAPAGPLTGIEALIRWQSPEHGFLTPDRFLPLAESSGLIVPIGNWVINEACRQMKVWFDQGHSDWSMAVNLSAVQLEHISLVDVVREALEEHELSPAHLVLEITESTAMRDAEASLKVLNKLAALGVSISIDDFGTGYSSLLYLKHLPANELKIDRGFITELAQGNDDEAIIQAIIALGKTLGMKIVAEGVETPEQQELLTRLGCDTLQGYLLGRPGPADMVSTITEQPERAPDLVPAF</sequence>
<protein>
    <submittedName>
        <fullName evidence="5">Signaling protein</fullName>
    </submittedName>
</protein>
<evidence type="ECO:0000259" key="4">
    <source>
        <dbReference type="PROSITE" id="PS50924"/>
    </source>
</evidence>
<feature type="transmembrane region" description="Helical" evidence="1">
    <location>
        <begin position="104"/>
        <end position="123"/>
    </location>
</feature>
<dbReference type="EMBL" id="BMKE01000021">
    <property type="protein sequence ID" value="GGB49853.1"/>
    <property type="molecule type" value="Genomic_DNA"/>
</dbReference>
<dbReference type="Gene3D" id="3.20.20.450">
    <property type="entry name" value="EAL domain"/>
    <property type="match status" value="1"/>
</dbReference>
<dbReference type="InterPro" id="IPR035919">
    <property type="entry name" value="EAL_sf"/>
</dbReference>
<evidence type="ECO:0000259" key="2">
    <source>
        <dbReference type="PROSITE" id="PS50883"/>
    </source>
</evidence>
<dbReference type="PROSITE" id="PS50924">
    <property type="entry name" value="MHYT"/>
    <property type="match status" value="1"/>
</dbReference>
<dbReference type="InterPro" id="IPR001633">
    <property type="entry name" value="EAL_dom"/>
</dbReference>
<evidence type="ECO:0000313" key="5">
    <source>
        <dbReference type="EMBL" id="GGB49853.1"/>
    </source>
</evidence>
<keyword evidence="1" id="KW-0472">Membrane</keyword>